<gene>
    <name evidence="6" type="ORF">CSC94_01930</name>
</gene>
<dbReference type="AlphaFoldDB" id="A0A2G1QTJ4"/>
<dbReference type="SUPFAM" id="SSF46458">
    <property type="entry name" value="Globin-like"/>
    <property type="match status" value="1"/>
</dbReference>
<feature type="region of interest" description="Disordered" evidence="4">
    <location>
        <begin position="511"/>
        <end position="532"/>
    </location>
</feature>
<dbReference type="RefSeq" id="WP_099303184.1">
    <property type="nucleotide sequence ID" value="NZ_PDVP01000001.1"/>
</dbReference>
<dbReference type="PROSITE" id="PS50111">
    <property type="entry name" value="CHEMOTAXIS_TRANSDUC_2"/>
    <property type="match status" value="1"/>
</dbReference>
<dbReference type="GO" id="GO:0016020">
    <property type="term" value="C:membrane"/>
    <property type="evidence" value="ECO:0007669"/>
    <property type="project" value="InterPro"/>
</dbReference>
<reference evidence="6 7" key="1">
    <citation type="submission" date="2017-10" db="EMBL/GenBank/DDBJ databases">
        <title>Sedimentibacterium mangrovi gen. nov., sp. nov., a novel member of family Phyllobacteriacea isolated from mangrove sediment.</title>
        <authorList>
            <person name="Liao H."/>
            <person name="Tian Y."/>
        </authorList>
    </citation>
    <scope>NUCLEOTIDE SEQUENCE [LARGE SCALE GENOMIC DNA]</scope>
    <source>
        <strain evidence="6 7">X9-2-2</strain>
    </source>
</reference>
<comment type="caution">
    <text evidence="6">The sequence shown here is derived from an EMBL/GenBank/DDBJ whole genome shotgun (WGS) entry which is preliminary data.</text>
</comment>
<dbReference type="GO" id="GO:0004888">
    <property type="term" value="F:transmembrane signaling receptor activity"/>
    <property type="evidence" value="ECO:0007669"/>
    <property type="project" value="InterPro"/>
</dbReference>
<dbReference type="InterPro" id="IPR004090">
    <property type="entry name" value="Chemotax_Me-accpt_rcpt"/>
</dbReference>
<dbReference type="PANTHER" id="PTHR43531">
    <property type="entry name" value="PROTEIN ICFG"/>
    <property type="match status" value="1"/>
</dbReference>
<accession>A0A2G1QTJ4</accession>
<evidence type="ECO:0000313" key="6">
    <source>
        <dbReference type="EMBL" id="PHP68780.1"/>
    </source>
</evidence>
<proteinExistence type="inferred from homology"/>
<comment type="similarity">
    <text evidence="2">Belongs to the methyl-accepting chemotaxis (MCP) protein family.</text>
</comment>
<dbReference type="GO" id="GO:0007165">
    <property type="term" value="P:signal transduction"/>
    <property type="evidence" value="ECO:0007669"/>
    <property type="project" value="UniProtKB-KW"/>
</dbReference>
<dbReference type="InterPro" id="IPR051310">
    <property type="entry name" value="MCP_chemotaxis"/>
</dbReference>
<dbReference type="SUPFAM" id="SSF58104">
    <property type="entry name" value="Methyl-accepting chemotaxis protein (MCP) signaling domain"/>
    <property type="match status" value="1"/>
</dbReference>
<keyword evidence="7" id="KW-1185">Reference proteome</keyword>
<evidence type="ECO:0000313" key="7">
    <source>
        <dbReference type="Proteomes" id="UP000221168"/>
    </source>
</evidence>
<evidence type="ECO:0000256" key="2">
    <source>
        <dbReference type="ARBA" id="ARBA00029447"/>
    </source>
</evidence>
<feature type="domain" description="Methyl-accepting transducer" evidence="5">
    <location>
        <begin position="246"/>
        <end position="475"/>
    </location>
</feature>
<dbReference type="OrthoDB" id="3289104at2"/>
<dbReference type="InterPro" id="IPR009050">
    <property type="entry name" value="Globin-like_sf"/>
</dbReference>
<evidence type="ECO:0000256" key="3">
    <source>
        <dbReference type="PROSITE-ProRule" id="PRU00284"/>
    </source>
</evidence>
<evidence type="ECO:0000256" key="4">
    <source>
        <dbReference type="SAM" id="MobiDB-lite"/>
    </source>
</evidence>
<dbReference type="CDD" id="cd01068">
    <property type="entry name" value="globin_sensor"/>
    <property type="match status" value="1"/>
</dbReference>
<sequence length="532" mass="57080">MTIASDTTTENSDLDGRLAFLEIDEATREALDRIRPVLQREIPIALDRFYAKVKETPATAAFFSGTGRMDRAKRAQVSHWDAISAARFDAAYAAQVNRIGTVHAEIGLLPRWYIGGYASLTDHLLHAVVREYWPKQGMFARKGGSPDELADVLSSLMRAIFLDMDLSISVYIDKAEEAKEAAQTQAIAQERDMVSERFGTVIGQLAERELNCTIDGDVPDAYRGLRDNFNHAIRQMGRAIREIGTSSDLIASGSGEISIAADDLSRRAERHAASVEEAAATLAAVTEAVRTMAARAGESGRLVSQAQAHGELSQEVVREAVTAMERIDRSSTEISKIIGVIDEIAFQTNLLALNAGVEAARAGEAGKGFAVVAAEVRELAQRSARAAKEIKTLITASEKEVKNGVTLVNRTGSTLNEIAAEVSQVAANMNAIIAETQDQAMRMEEMNEVISTIDQGTQQNAAMAEELTAASHSLKNEVGTVSAMIRSFHLGACGEAASRKRAKDQAAGYAAATGGPSESWRVVSVGTGRGGR</sequence>
<dbReference type="GO" id="GO:0019825">
    <property type="term" value="F:oxygen binding"/>
    <property type="evidence" value="ECO:0007669"/>
    <property type="project" value="InterPro"/>
</dbReference>
<evidence type="ECO:0000259" key="5">
    <source>
        <dbReference type="PROSITE" id="PS50111"/>
    </source>
</evidence>
<name>A0A2G1QTJ4_9HYPH</name>
<protein>
    <submittedName>
        <fullName evidence="6">Globin-coupled sensor protein</fullName>
    </submittedName>
</protein>
<keyword evidence="3" id="KW-0807">Transducer</keyword>
<dbReference type="Pfam" id="PF11563">
    <property type="entry name" value="Protoglobin"/>
    <property type="match status" value="1"/>
</dbReference>
<dbReference type="PRINTS" id="PR00260">
    <property type="entry name" value="CHEMTRNSDUCR"/>
</dbReference>
<dbReference type="CDD" id="cd11386">
    <property type="entry name" value="MCP_signal"/>
    <property type="match status" value="1"/>
</dbReference>
<dbReference type="Pfam" id="PF00015">
    <property type="entry name" value="MCPsignal"/>
    <property type="match status" value="1"/>
</dbReference>
<dbReference type="GO" id="GO:0020037">
    <property type="term" value="F:heme binding"/>
    <property type="evidence" value="ECO:0007669"/>
    <property type="project" value="InterPro"/>
</dbReference>
<dbReference type="PANTHER" id="PTHR43531:SF11">
    <property type="entry name" value="METHYL-ACCEPTING CHEMOTAXIS PROTEIN 3"/>
    <property type="match status" value="1"/>
</dbReference>
<dbReference type="SMART" id="SM00283">
    <property type="entry name" value="MA"/>
    <property type="match status" value="1"/>
</dbReference>
<dbReference type="InterPro" id="IPR012292">
    <property type="entry name" value="Globin/Proto"/>
</dbReference>
<organism evidence="6 7">
    <name type="scientific">Zhengella mangrovi</name>
    <dbReference type="NCBI Taxonomy" id="1982044"/>
    <lineage>
        <taxon>Bacteria</taxon>
        <taxon>Pseudomonadati</taxon>
        <taxon>Pseudomonadota</taxon>
        <taxon>Alphaproteobacteria</taxon>
        <taxon>Hyphomicrobiales</taxon>
        <taxon>Notoacmeibacteraceae</taxon>
        <taxon>Zhengella</taxon>
    </lineage>
</organism>
<dbReference type="EMBL" id="PDVP01000001">
    <property type="protein sequence ID" value="PHP68780.1"/>
    <property type="molecule type" value="Genomic_DNA"/>
</dbReference>
<evidence type="ECO:0000256" key="1">
    <source>
        <dbReference type="ARBA" id="ARBA00022500"/>
    </source>
</evidence>
<dbReference type="InterPro" id="IPR044398">
    <property type="entry name" value="Globin-sensor_dom"/>
</dbReference>
<dbReference type="Proteomes" id="UP000221168">
    <property type="component" value="Unassembled WGS sequence"/>
</dbReference>
<dbReference type="InterPro" id="IPR039379">
    <property type="entry name" value="Protoglobin_sensor_dom"/>
</dbReference>
<keyword evidence="1" id="KW-0145">Chemotaxis</keyword>
<dbReference type="Gene3D" id="1.10.490.10">
    <property type="entry name" value="Globins"/>
    <property type="match status" value="1"/>
</dbReference>
<dbReference type="InterPro" id="IPR004089">
    <property type="entry name" value="MCPsignal_dom"/>
</dbReference>
<dbReference type="Gene3D" id="1.10.287.950">
    <property type="entry name" value="Methyl-accepting chemotaxis protein"/>
    <property type="match status" value="1"/>
</dbReference>
<dbReference type="GO" id="GO:0006935">
    <property type="term" value="P:chemotaxis"/>
    <property type="evidence" value="ECO:0007669"/>
    <property type="project" value="UniProtKB-KW"/>
</dbReference>